<dbReference type="AlphaFoldDB" id="A0A9Q3YP15"/>
<dbReference type="Proteomes" id="UP001108027">
    <property type="component" value="Unassembled WGS sequence"/>
</dbReference>
<dbReference type="InterPro" id="IPR036188">
    <property type="entry name" value="FAD/NAD-bd_sf"/>
</dbReference>
<evidence type="ECO:0000256" key="2">
    <source>
        <dbReference type="ARBA" id="ARBA00022827"/>
    </source>
</evidence>
<dbReference type="EMBL" id="JAJGNA010000038">
    <property type="protein sequence ID" value="MCC4310424.1"/>
    <property type="molecule type" value="Genomic_DNA"/>
</dbReference>
<dbReference type="PANTHER" id="PTHR42877">
    <property type="entry name" value="L-ORNITHINE N(5)-MONOOXYGENASE-RELATED"/>
    <property type="match status" value="1"/>
</dbReference>
<dbReference type="GO" id="GO:0050660">
    <property type="term" value="F:flavin adenine dinucleotide binding"/>
    <property type="evidence" value="ECO:0007669"/>
    <property type="project" value="InterPro"/>
</dbReference>
<dbReference type="Gene3D" id="3.50.50.60">
    <property type="entry name" value="FAD/NAD(P)-binding domain"/>
    <property type="match status" value="2"/>
</dbReference>
<name>A0A9Q3YP15_9GAMM</name>
<dbReference type="PANTHER" id="PTHR42877:SF4">
    <property type="entry name" value="FAD_NAD(P)-BINDING DOMAIN-CONTAINING PROTEIN-RELATED"/>
    <property type="match status" value="1"/>
</dbReference>
<dbReference type="RefSeq" id="WP_228235107.1">
    <property type="nucleotide sequence ID" value="NZ_ARXL01000008.1"/>
</dbReference>
<evidence type="ECO:0000313" key="5">
    <source>
        <dbReference type="Proteomes" id="UP001108027"/>
    </source>
</evidence>
<dbReference type="SUPFAM" id="SSF51905">
    <property type="entry name" value="FAD/NAD(P)-binding domain"/>
    <property type="match status" value="2"/>
</dbReference>
<dbReference type="GO" id="GO:0004499">
    <property type="term" value="F:N,N-dimethylaniline monooxygenase activity"/>
    <property type="evidence" value="ECO:0007669"/>
    <property type="project" value="InterPro"/>
</dbReference>
<dbReference type="InterPro" id="IPR020946">
    <property type="entry name" value="Flavin_mOase-like"/>
</dbReference>
<evidence type="ECO:0000256" key="3">
    <source>
        <dbReference type="ARBA" id="ARBA00023002"/>
    </source>
</evidence>
<accession>A0A9Q3YP15</accession>
<proteinExistence type="predicted"/>
<keyword evidence="2" id="KW-0274">FAD</keyword>
<protein>
    <submittedName>
        <fullName evidence="4">NAD(P)/FAD-dependent oxidoreductase</fullName>
    </submittedName>
</protein>
<keyword evidence="3" id="KW-0560">Oxidoreductase</keyword>
<organism evidence="4 5">
    <name type="scientific">Alloalcanivorax marinus</name>
    <dbReference type="NCBI Taxonomy" id="1177169"/>
    <lineage>
        <taxon>Bacteria</taxon>
        <taxon>Pseudomonadati</taxon>
        <taxon>Pseudomonadota</taxon>
        <taxon>Gammaproteobacteria</taxon>
        <taxon>Oceanospirillales</taxon>
        <taxon>Alcanivoracaceae</taxon>
        <taxon>Alloalcanivorax</taxon>
    </lineage>
</organism>
<evidence type="ECO:0000256" key="1">
    <source>
        <dbReference type="ARBA" id="ARBA00022630"/>
    </source>
</evidence>
<dbReference type="PRINTS" id="PR00419">
    <property type="entry name" value="ADXRDTASE"/>
</dbReference>
<dbReference type="GO" id="GO:0050661">
    <property type="term" value="F:NADP binding"/>
    <property type="evidence" value="ECO:0007669"/>
    <property type="project" value="InterPro"/>
</dbReference>
<comment type="caution">
    <text evidence="4">The sequence shown here is derived from an EMBL/GenBank/DDBJ whole genome shotgun (WGS) entry which is preliminary data.</text>
</comment>
<reference evidence="4" key="1">
    <citation type="submission" date="2021-10" db="EMBL/GenBank/DDBJ databases">
        <title>The diversity and Nitrogen Metabolism of Culturable Nitrate-Utilizing Bacteria Within the Oxygen Minimum Zone of the Changjiang (Yangtze River)Estuary.</title>
        <authorList>
            <person name="Zhang D."/>
            <person name="Zheng J."/>
            <person name="Liu S."/>
            <person name="He W."/>
        </authorList>
    </citation>
    <scope>NUCLEOTIDE SEQUENCE</scope>
    <source>
        <strain evidence="4">FXH-223</strain>
    </source>
</reference>
<dbReference type="Pfam" id="PF00743">
    <property type="entry name" value="FMO-like"/>
    <property type="match status" value="1"/>
</dbReference>
<keyword evidence="1" id="KW-0285">Flavoprotein</keyword>
<gene>
    <name evidence="4" type="ORF">LL252_17795</name>
</gene>
<dbReference type="InterPro" id="IPR051209">
    <property type="entry name" value="FAD-bind_Monooxygenase_sf"/>
</dbReference>
<sequence length="640" mass="71438">MLDAKHYVNAAELRPLLCALAQLTGDRSLIDKRFAVRVDRESIALPTNGGLAGETLEEARRRATEALHSYLANIDTGNPPPEPDARGSRIEIDELISFLTGDDPAASPGMMRAQLGMDEVAATWRQQDIAPQRKLRIGIIGAGQSGLAMARALQIAGVDFVIFERQESVGGVWVSNIYPGCRLDTNNLSYSYSHFQKSDWRHHFTTGGELWEYYQDFAATNDITPRIRFGTEVESATFQEDSATWKLITRNLKGGVPEQESVDVLISAVGVLTTPKVPDFKGRDSFQGRVMHSAEWDSTIELKNKRVAVIGTGASAFQIVPAIAESVKSLAVFQRSGPWMLPTPLYHEEIATEHRELMSLLPGYHKWLRLWDFWITTIGKYELTKADPDWRSSESVSEPNQRFRDALVDHIRKQYPAHPELLEHVVPKYPVGAKRMLRDNGSWARALQQDNVDLVTDGVGHIDERGIHTAKGDYHQVDVIIYSTGFTATDFLGTVDVKGRGGQSLSKYWGDDARAYNTVAIPGFPNLFCIGGPNTGLVAVGSQTIMTECVVRYVDELIRIMVADNLRSLEPSEEALDRFSRWVDEGNLAMAWGAADENSWYRNRSGKVTVSWPFTLETFWNMCQSVNRADWIEESGEGTP</sequence>
<evidence type="ECO:0000313" key="4">
    <source>
        <dbReference type="EMBL" id="MCC4310424.1"/>
    </source>
</evidence>
<keyword evidence="5" id="KW-1185">Reference proteome</keyword>